<dbReference type="EMBL" id="CAMXCT010000506">
    <property type="protein sequence ID" value="CAI3979687.1"/>
    <property type="molecule type" value="Genomic_DNA"/>
</dbReference>
<comment type="caution">
    <text evidence="2">The sequence shown here is derived from an EMBL/GenBank/DDBJ whole genome shotgun (WGS) entry which is preliminary data.</text>
</comment>
<feature type="transmembrane region" description="Helical" evidence="1">
    <location>
        <begin position="12"/>
        <end position="31"/>
    </location>
</feature>
<keyword evidence="1" id="KW-1133">Transmembrane helix</keyword>
<evidence type="ECO:0000313" key="3">
    <source>
        <dbReference type="EMBL" id="CAL1133062.1"/>
    </source>
</evidence>
<proteinExistence type="predicted"/>
<keyword evidence="4" id="KW-1185">Reference proteome</keyword>
<dbReference type="OrthoDB" id="407027at2759"/>
<evidence type="ECO:0000256" key="1">
    <source>
        <dbReference type="SAM" id="Phobius"/>
    </source>
</evidence>
<dbReference type="AlphaFoldDB" id="A0A9P1FMN9"/>
<gene>
    <name evidence="2" type="ORF">C1SCF055_LOCUS7624</name>
</gene>
<dbReference type="EMBL" id="CAMXCT020000506">
    <property type="protein sequence ID" value="CAL1133062.1"/>
    <property type="molecule type" value="Genomic_DNA"/>
</dbReference>
<dbReference type="EMBL" id="CAMXCT030000506">
    <property type="protein sequence ID" value="CAL4766999.1"/>
    <property type="molecule type" value="Genomic_DNA"/>
</dbReference>
<reference evidence="2" key="1">
    <citation type="submission" date="2022-10" db="EMBL/GenBank/DDBJ databases">
        <authorList>
            <person name="Chen Y."/>
            <person name="Dougan E. K."/>
            <person name="Chan C."/>
            <person name="Rhodes N."/>
            <person name="Thang M."/>
        </authorList>
    </citation>
    <scope>NUCLEOTIDE SEQUENCE</scope>
</reference>
<accession>A0A9P1FMN9</accession>
<keyword evidence="1" id="KW-0812">Transmembrane</keyword>
<keyword evidence="1" id="KW-0472">Membrane</keyword>
<reference evidence="3" key="2">
    <citation type="submission" date="2024-04" db="EMBL/GenBank/DDBJ databases">
        <authorList>
            <person name="Chen Y."/>
            <person name="Shah S."/>
            <person name="Dougan E. K."/>
            <person name="Thang M."/>
            <person name="Chan C."/>
        </authorList>
    </citation>
    <scope>NUCLEOTIDE SEQUENCE [LARGE SCALE GENOMIC DNA]</scope>
</reference>
<name>A0A9P1FMN9_9DINO</name>
<protein>
    <submittedName>
        <fullName evidence="2">Uncharacterized protein</fullName>
    </submittedName>
</protein>
<organism evidence="2">
    <name type="scientific">Cladocopium goreaui</name>
    <dbReference type="NCBI Taxonomy" id="2562237"/>
    <lineage>
        <taxon>Eukaryota</taxon>
        <taxon>Sar</taxon>
        <taxon>Alveolata</taxon>
        <taxon>Dinophyceae</taxon>
        <taxon>Suessiales</taxon>
        <taxon>Symbiodiniaceae</taxon>
        <taxon>Cladocopium</taxon>
    </lineage>
</organism>
<evidence type="ECO:0000313" key="4">
    <source>
        <dbReference type="Proteomes" id="UP001152797"/>
    </source>
</evidence>
<sequence>MVVGTRIHARFLRCALLCTVFAIYSIYSLRYGEDSRAFVGGSSTASSTGSLVVMHAYKPILRRDPILNKELQTWMRQQLRLVKRQEAGGFSNTVDRKKLYLQKLGLDKKAEELDQKQFRPPWHLKHVVAGDKFVGTFQHPDLYRGEVLDLTFEASSDTEANIFSKRGDLDDTVTLQQDYPIAFESGEQKDNDMAAYTFHKFNAKWRDFDGPMPSEDDCQYLTLPMLQKFFNQAAGVEGFPTADEFAENCADSSKGMTKEEFLAYLRAESPDYLEKSFPGIYTGRRLRFTDGKLIFDGDYQEIGDNLIYGFISFDGKPGGTFSMELTKKK</sequence>
<evidence type="ECO:0000313" key="2">
    <source>
        <dbReference type="EMBL" id="CAI3979687.1"/>
    </source>
</evidence>
<dbReference type="Proteomes" id="UP001152797">
    <property type="component" value="Unassembled WGS sequence"/>
</dbReference>